<reference evidence="3" key="1">
    <citation type="submission" date="2018-02" db="EMBL/GenBank/DDBJ databases">
        <authorList>
            <person name="Cohen D.B."/>
            <person name="Kent A.D."/>
        </authorList>
    </citation>
    <scope>NUCLEOTIDE SEQUENCE</scope>
</reference>
<evidence type="ECO:0000259" key="2">
    <source>
        <dbReference type="Pfam" id="PF10536"/>
    </source>
</evidence>
<dbReference type="AlphaFoldDB" id="A0A2N9J8I9"/>
<accession>A0A2N9J8I9</accession>
<name>A0A2N9J8I9_FAGSY</name>
<dbReference type="GO" id="GO:0010073">
    <property type="term" value="P:meristem maintenance"/>
    <property type="evidence" value="ECO:0007669"/>
    <property type="project" value="InterPro"/>
</dbReference>
<dbReference type="Pfam" id="PF10536">
    <property type="entry name" value="PMD"/>
    <property type="match status" value="1"/>
</dbReference>
<dbReference type="PANTHER" id="PTHR46033">
    <property type="entry name" value="PROTEIN MAIN-LIKE 2"/>
    <property type="match status" value="1"/>
</dbReference>
<dbReference type="PANTHER" id="PTHR46033:SF65">
    <property type="entry name" value="AMINOTRANSFERASE-LIKE PLANT MOBILE DOMAIN-CONTAINING PROTEIN"/>
    <property type="match status" value="1"/>
</dbReference>
<dbReference type="InterPro" id="IPR044824">
    <property type="entry name" value="MAIN-like"/>
</dbReference>
<feature type="domain" description="Aminotransferase-like plant mobile" evidence="2">
    <location>
        <begin position="41"/>
        <end position="230"/>
    </location>
</feature>
<proteinExistence type="predicted"/>
<dbReference type="EMBL" id="OIVN01006467">
    <property type="protein sequence ID" value="SPD33676.1"/>
    <property type="molecule type" value="Genomic_DNA"/>
</dbReference>
<evidence type="ECO:0000256" key="1">
    <source>
        <dbReference type="SAM" id="MobiDB-lite"/>
    </source>
</evidence>
<protein>
    <recommendedName>
        <fullName evidence="2">Aminotransferase-like plant mobile domain-containing protein</fullName>
    </recommendedName>
</protein>
<evidence type="ECO:0000313" key="3">
    <source>
        <dbReference type="EMBL" id="SPD33676.1"/>
    </source>
</evidence>
<feature type="region of interest" description="Disordered" evidence="1">
    <location>
        <begin position="546"/>
        <end position="618"/>
    </location>
</feature>
<sequence>MKWGEWDTFSTSITWYKASDSWSPLVARLAPTKLEKWKVLGINEAICASKYEIPINPSLLISLITFWSPVTNTLSFSEGYMIPTVVDVFALLCLHPMGAFTHNLMAASKGPEEDILNGIPLNYNDFIKAVKGSTNLHVTYKEERCFYLFWICKFLACTSSKQVINYYLPIARCLANGTPVDLGSFVLGELYQFMFLLSTEPEQSHGCRIWLIQMWVYSYFPSISPELHPTIVPWSYGEAYMHARYPEEVPSYPTCFKLFSDLSRKRSLEEFMPFEAKRYGSEDFHKFSNQGFFRGDAAWGACLHSGDLVVHPVSSSSFHSWWETYMAHFNNDDDLIEAIQGCCPSFLLQQFAGACLEHIASYVTPQPLQQISPSGKKIGGDPSSQKFVTAEVNSDPLIILVDIVTDRVATYNAKLAEVAFDLRNQLMRSCQANLLQNAAFKKAKESVRLHAPTSQLPTFLKQEARTSTKRKTLEVEEIDPAVFTTGVKPSAKKLIKTIAKKTTAKKPRVIKASGVASIKKVKPLVEELDDATTLSSLIKRVGRRMEVTKKEKADAEKKKQKEIEKRRKEKEEAEKKKKENEEKEEQKKKEEEEKQEAEKKKKEKREEEVAKERAEKQKAQIVPNEKKIVEKVGEVAIMPEQEVKQPTIETEASIKTTTSSIEVTTPLVSTPTKASSTITSLKPIEEQLEAAINQLKELLKQPANVILLDAGPVDKFQQVARFLIANPFALSESGKALLGLFVQNLDNTISNLQVAQG</sequence>
<organism evidence="3">
    <name type="scientific">Fagus sylvatica</name>
    <name type="common">Beechnut</name>
    <dbReference type="NCBI Taxonomy" id="28930"/>
    <lineage>
        <taxon>Eukaryota</taxon>
        <taxon>Viridiplantae</taxon>
        <taxon>Streptophyta</taxon>
        <taxon>Embryophyta</taxon>
        <taxon>Tracheophyta</taxon>
        <taxon>Spermatophyta</taxon>
        <taxon>Magnoliopsida</taxon>
        <taxon>eudicotyledons</taxon>
        <taxon>Gunneridae</taxon>
        <taxon>Pentapetalae</taxon>
        <taxon>rosids</taxon>
        <taxon>fabids</taxon>
        <taxon>Fagales</taxon>
        <taxon>Fagaceae</taxon>
        <taxon>Fagus</taxon>
    </lineage>
</organism>
<dbReference type="InterPro" id="IPR019557">
    <property type="entry name" value="AminoTfrase-like_pln_mobile"/>
</dbReference>
<gene>
    <name evidence="3" type="ORF">FSB_LOCUS61558</name>
</gene>